<dbReference type="OrthoDB" id="1684751at2"/>
<dbReference type="Proteomes" id="UP000095765">
    <property type="component" value="Unassembled WGS sequence"/>
</dbReference>
<accession>A0A174NTC0</accession>
<name>A0A174NTC0_9FIRM</name>
<dbReference type="RefSeq" id="WP_055244459.1">
    <property type="nucleotide sequence ID" value="NZ_CABIWA010000020.1"/>
</dbReference>
<evidence type="ECO:0000313" key="1">
    <source>
        <dbReference type="EMBL" id="CUP50107.1"/>
    </source>
</evidence>
<proteinExistence type="predicted"/>
<reference evidence="1 2" key="1">
    <citation type="submission" date="2015-09" db="EMBL/GenBank/DDBJ databases">
        <authorList>
            <consortium name="Pathogen Informatics"/>
        </authorList>
    </citation>
    <scope>NUCLEOTIDE SEQUENCE [LARGE SCALE GENOMIC DNA]</scope>
    <source>
        <strain evidence="1 2">2789STDY5834939</strain>
    </source>
</reference>
<organism evidence="1 2">
    <name type="scientific">Anaerotruncus colihominis</name>
    <dbReference type="NCBI Taxonomy" id="169435"/>
    <lineage>
        <taxon>Bacteria</taxon>
        <taxon>Bacillati</taxon>
        <taxon>Bacillota</taxon>
        <taxon>Clostridia</taxon>
        <taxon>Eubacteriales</taxon>
        <taxon>Oscillospiraceae</taxon>
        <taxon>Anaerotruncus</taxon>
    </lineage>
</organism>
<dbReference type="AlphaFoldDB" id="A0A174NTC0"/>
<evidence type="ECO:0000313" key="2">
    <source>
        <dbReference type="Proteomes" id="UP000095765"/>
    </source>
</evidence>
<dbReference type="EMBL" id="CZBE01000005">
    <property type="protein sequence ID" value="CUP50107.1"/>
    <property type="molecule type" value="Genomic_DNA"/>
</dbReference>
<gene>
    <name evidence="1" type="ORF">ERS852551_01006</name>
</gene>
<sequence>MKESMYKRYEDLPLFLNAATVAKVLGVSPSSGYELMHEPDFPVLKIGSRMVAPKKQFIRWVEEHTGGGK</sequence>
<protein>
    <submittedName>
        <fullName evidence="1">Helix-turn-helix domain</fullName>
    </submittedName>
</protein>